<dbReference type="InterPro" id="IPR002734">
    <property type="entry name" value="RibDG_C"/>
</dbReference>
<dbReference type="GO" id="GO:0008703">
    <property type="term" value="F:5-amino-6-(5-phosphoribosylamino)uracil reductase activity"/>
    <property type="evidence" value="ECO:0007669"/>
    <property type="project" value="InterPro"/>
</dbReference>
<name>A0A853CCF0_9ACTN</name>
<dbReference type="EMBL" id="JACBZT010000001">
    <property type="protein sequence ID" value="NYJ05570.1"/>
    <property type="molecule type" value="Genomic_DNA"/>
</dbReference>
<evidence type="ECO:0000313" key="2">
    <source>
        <dbReference type="EMBL" id="NYJ05570.1"/>
    </source>
</evidence>
<dbReference type="SUPFAM" id="SSF53597">
    <property type="entry name" value="Dihydrofolate reductase-like"/>
    <property type="match status" value="1"/>
</dbReference>
<evidence type="ECO:0000259" key="1">
    <source>
        <dbReference type="Pfam" id="PF01872"/>
    </source>
</evidence>
<dbReference type="InterPro" id="IPR050765">
    <property type="entry name" value="Riboflavin_Biosynth_HTPR"/>
</dbReference>
<evidence type="ECO:0000313" key="3">
    <source>
        <dbReference type="Proteomes" id="UP000541969"/>
    </source>
</evidence>
<gene>
    <name evidence="2" type="ORF">GGQ55_001848</name>
</gene>
<dbReference type="GO" id="GO:0009231">
    <property type="term" value="P:riboflavin biosynthetic process"/>
    <property type="evidence" value="ECO:0007669"/>
    <property type="project" value="InterPro"/>
</dbReference>
<dbReference type="AlphaFoldDB" id="A0A853CCF0"/>
<dbReference type="RefSeq" id="WP_179716207.1">
    <property type="nucleotide sequence ID" value="NZ_JACBZT010000001.1"/>
</dbReference>
<organism evidence="2 3">
    <name type="scientific">Petropleomorpha daqingensis</name>
    <dbReference type="NCBI Taxonomy" id="2026353"/>
    <lineage>
        <taxon>Bacteria</taxon>
        <taxon>Bacillati</taxon>
        <taxon>Actinomycetota</taxon>
        <taxon>Actinomycetes</taxon>
        <taxon>Geodermatophilales</taxon>
        <taxon>Geodermatophilaceae</taxon>
        <taxon>Petropleomorpha</taxon>
    </lineage>
</organism>
<dbReference type="PANTHER" id="PTHR38011">
    <property type="entry name" value="DIHYDROFOLATE REDUCTASE FAMILY PROTEIN (AFU_ORTHOLOGUE AFUA_8G06820)"/>
    <property type="match status" value="1"/>
</dbReference>
<comment type="caution">
    <text evidence="2">The sequence shown here is derived from an EMBL/GenBank/DDBJ whole genome shotgun (WGS) entry which is preliminary data.</text>
</comment>
<sequence length="212" mass="22818">MPRPLVVQTFVTLDGVMQAPGGPEEDASGGFAYGGWSHPFFSDDSGQQVVDWFAGAQDFLLGRTTYEIFAGFWPQVPADAGNPIADALNTKPKHVASRTLDKVDWDGARLIEGDVAEAVRALTAEDGGELQVHGSAGLIQTLLAEDLVDELRVMVSPVTLGSGKRLFGDGTIPRSWRVTSSRATSTGVLITTYQRVGELKTGEFTLDEELHR</sequence>
<protein>
    <submittedName>
        <fullName evidence="2">Dihydrofolate reductase</fullName>
    </submittedName>
</protein>
<reference evidence="2 3" key="1">
    <citation type="submission" date="2020-07" db="EMBL/GenBank/DDBJ databases">
        <title>Sequencing the genomes of 1000 actinobacteria strains.</title>
        <authorList>
            <person name="Klenk H.-P."/>
        </authorList>
    </citation>
    <scope>NUCLEOTIDE SEQUENCE [LARGE SCALE GENOMIC DNA]</scope>
    <source>
        <strain evidence="2 3">DSM 104001</strain>
    </source>
</reference>
<keyword evidence="3" id="KW-1185">Reference proteome</keyword>
<dbReference type="Proteomes" id="UP000541969">
    <property type="component" value="Unassembled WGS sequence"/>
</dbReference>
<dbReference type="PANTHER" id="PTHR38011:SF2">
    <property type="entry name" value="BIFUNCTIONAL DEAMINASE-REDUCTASE DOMAIN PROTEIN"/>
    <property type="match status" value="1"/>
</dbReference>
<proteinExistence type="predicted"/>
<dbReference type="Gene3D" id="3.40.430.10">
    <property type="entry name" value="Dihydrofolate Reductase, subunit A"/>
    <property type="match status" value="1"/>
</dbReference>
<feature type="domain" description="Bacterial bifunctional deaminase-reductase C-terminal" evidence="1">
    <location>
        <begin position="5"/>
        <end position="189"/>
    </location>
</feature>
<dbReference type="InterPro" id="IPR024072">
    <property type="entry name" value="DHFR-like_dom_sf"/>
</dbReference>
<accession>A0A853CCF0</accession>
<dbReference type="Pfam" id="PF01872">
    <property type="entry name" value="RibD_C"/>
    <property type="match status" value="1"/>
</dbReference>